<evidence type="ECO:0000313" key="2">
    <source>
        <dbReference type="EMBL" id="KDR69723.1"/>
    </source>
</evidence>
<organism evidence="2 3">
    <name type="scientific">Galerina marginata (strain CBS 339.88)</name>
    <dbReference type="NCBI Taxonomy" id="685588"/>
    <lineage>
        <taxon>Eukaryota</taxon>
        <taxon>Fungi</taxon>
        <taxon>Dikarya</taxon>
        <taxon>Basidiomycota</taxon>
        <taxon>Agaricomycotina</taxon>
        <taxon>Agaricomycetes</taxon>
        <taxon>Agaricomycetidae</taxon>
        <taxon>Agaricales</taxon>
        <taxon>Agaricineae</taxon>
        <taxon>Strophariaceae</taxon>
        <taxon>Galerina</taxon>
    </lineage>
</organism>
<proteinExistence type="predicted"/>
<reference evidence="3" key="1">
    <citation type="journal article" date="2014" name="Proc. Natl. Acad. Sci. U.S.A.">
        <title>Extensive sampling of basidiomycete genomes demonstrates inadequacy of the white-rot/brown-rot paradigm for wood decay fungi.</title>
        <authorList>
            <person name="Riley R."/>
            <person name="Salamov A.A."/>
            <person name="Brown D.W."/>
            <person name="Nagy L.G."/>
            <person name="Floudas D."/>
            <person name="Held B.W."/>
            <person name="Levasseur A."/>
            <person name="Lombard V."/>
            <person name="Morin E."/>
            <person name="Otillar R."/>
            <person name="Lindquist E.A."/>
            <person name="Sun H."/>
            <person name="LaButti K.M."/>
            <person name="Schmutz J."/>
            <person name="Jabbour D."/>
            <person name="Luo H."/>
            <person name="Baker S.E."/>
            <person name="Pisabarro A.G."/>
            <person name="Walton J.D."/>
            <person name="Blanchette R.A."/>
            <person name="Henrissat B."/>
            <person name="Martin F."/>
            <person name="Cullen D."/>
            <person name="Hibbett D.S."/>
            <person name="Grigoriev I.V."/>
        </authorList>
    </citation>
    <scope>NUCLEOTIDE SEQUENCE [LARGE SCALE GENOMIC DNA]</scope>
    <source>
        <strain evidence="3">CBS 339.88</strain>
    </source>
</reference>
<evidence type="ECO:0000256" key="1">
    <source>
        <dbReference type="SAM" id="MobiDB-lite"/>
    </source>
</evidence>
<feature type="region of interest" description="Disordered" evidence="1">
    <location>
        <begin position="1"/>
        <end position="45"/>
    </location>
</feature>
<keyword evidence="3" id="KW-1185">Reference proteome</keyword>
<sequence length="154" mass="17124">MASIKCAEWNGRGHGRRSGPALTCSPQSIQKPEGKDSGNRNKNPTKAAELEYRNKAVQKVDSTPVAPKELKKDVKRFINMLRFARPYLLANPSGKATGLGKANRDGGYEGFKSRFEPYCACTLTRSMRDDRKRRRSRVAASVDWGLWFGCLASA</sequence>
<protein>
    <submittedName>
        <fullName evidence="2">Uncharacterized protein</fullName>
    </submittedName>
</protein>
<evidence type="ECO:0000313" key="3">
    <source>
        <dbReference type="Proteomes" id="UP000027222"/>
    </source>
</evidence>
<dbReference type="HOGENOM" id="CLU_1704355_0_0_1"/>
<gene>
    <name evidence="2" type="ORF">GALMADRAFT_214843</name>
</gene>
<name>A0A067SSH0_GALM3</name>
<dbReference type="EMBL" id="KL142400">
    <property type="protein sequence ID" value="KDR69723.1"/>
    <property type="molecule type" value="Genomic_DNA"/>
</dbReference>
<dbReference type="AlphaFoldDB" id="A0A067SSH0"/>
<accession>A0A067SSH0</accession>
<dbReference type="Proteomes" id="UP000027222">
    <property type="component" value="Unassembled WGS sequence"/>
</dbReference>